<accession>A0A8J6APT3</accession>
<name>A0A8J6APT3_9EUKA</name>
<dbReference type="Gene3D" id="3.30.70.330">
    <property type="match status" value="1"/>
</dbReference>
<keyword evidence="2 4" id="KW-0694">RNA-binding</keyword>
<evidence type="ECO:0000256" key="3">
    <source>
        <dbReference type="ARBA" id="ARBA00023242"/>
    </source>
</evidence>
<protein>
    <submittedName>
        <fullName evidence="7">RNA recognition motif</fullName>
    </submittedName>
</protein>
<organism evidence="7 8">
    <name type="scientific">Carpediemonas membranifera</name>
    <dbReference type="NCBI Taxonomy" id="201153"/>
    <lineage>
        <taxon>Eukaryota</taxon>
        <taxon>Metamonada</taxon>
        <taxon>Carpediemonas-like organisms</taxon>
        <taxon>Carpediemonas</taxon>
    </lineage>
</organism>
<evidence type="ECO:0000313" key="7">
    <source>
        <dbReference type="EMBL" id="KAG9390421.1"/>
    </source>
</evidence>
<keyword evidence="5" id="KW-0175">Coiled coil</keyword>
<dbReference type="SMART" id="SM00360">
    <property type="entry name" value="RRM"/>
    <property type="match status" value="1"/>
</dbReference>
<dbReference type="InterPro" id="IPR000504">
    <property type="entry name" value="RRM_dom"/>
</dbReference>
<gene>
    <name evidence="7" type="ORF">J8273_7771</name>
</gene>
<dbReference type="GO" id="GO:0003723">
    <property type="term" value="F:RNA binding"/>
    <property type="evidence" value="ECO:0007669"/>
    <property type="project" value="UniProtKB-UniRule"/>
</dbReference>
<dbReference type="PANTHER" id="PTHR46754">
    <property type="entry name" value="MKI67 FHA DOMAIN-INTERACTING NUCLEOLAR PHOSPHOPROTEIN"/>
    <property type="match status" value="1"/>
</dbReference>
<evidence type="ECO:0000313" key="8">
    <source>
        <dbReference type="Proteomes" id="UP000717585"/>
    </source>
</evidence>
<dbReference type="GO" id="GO:0005730">
    <property type="term" value="C:nucleolus"/>
    <property type="evidence" value="ECO:0007669"/>
    <property type="project" value="UniProtKB-SubCell"/>
</dbReference>
<dbReference type="OrthoDB" id="21467at2759"/>
<sequence>MATEEKDIVLESKKGSTVHPAHSHPNTGIVYVGHIPHGFYEHQMRGFFGQFGPILRLRLSRNKSTGKSKHYAFIEFDSKSDAEIVAKTMDKYLLENCLLSVHVMDDEKLDKHIWKGANQVFVRPDTEERSKQINEKVAELEKKKLEKARKQRLAEKKAKLEAISAEFDWDLVYGADKKKAGKPVKAKSKKAHKK</sequence>
<comment type="caution">
    <text evidence="7">The sequence shown here is derived from an EMBL/GenBank/DDBJ whole genome shotgun (WGS) entry which is preliminary data.</text>
</comment>
<evidence type="ECO:0000256" key="1">
    <source>
        <dbReference type="ARBA" id="ARBA00004604"/>
    </source>
</evidence>
<dbReference type="AlphaFoldDB" id="A0A8J6APT3"/>
<evidence type="ECO:0000259" key="6">
    <source>
        <dbReference type="PROSITE" id="PS50102"/>
    </source>
</evidence>
<dbReference type="CDD" id="cd12307">
    <property type="entry name" value="RRM_NIFK_like"/>
    <property type="match status" value="1"/>
</dbReference>
<evidence type="ECO:0000256" key="2">
    <source>
        <dbReference type="ARBA" id="ARBA00022884"/>
    </source>
</evidence>
<comment type="subcellular location">
    <subcellularLocation>
        <location evidence="1">Nucleus</location>
        <location evidence="1">Nucleolus</location>
    </subcellularLocation>
</comment>
<reference evidence="7" key="1">
    <citation type="submission" date="2021-05" db="EMBL/GenBank/DDBJ databases">
        <title>A free-living protist that lacks canonical eukaryotic 1 DNA replication and segregation systems.</title>
        <authorList>
            <person name="Salas-Leiva D.E."/>
            <person name="Tromer E.C."/>
            <person name="Curtis B.A."/>
            <person name="Jerlstrom-Hultqvist J."/>
            <person name="Kolisko M."/>
            <person name="Yi Z."/>
            <person name="Salas-Leiva J.S."/>
            <person name="Gallot-Lavallee L."/>
            <person name="Kops G.J.P.L."/>
            <person name="Archibald J.M."/>
            <person name="Simpson A.G.B."/>
            <person name="Roger A.J."/>
        </authorList>
    </citation>
    <scope>NUCLEOTIDE SEQUENCE</scope>
    <source>
        <strain evidence="7">BICM</strain>
    </source>
</reference>
<dbReference type="InterPro" id="IPR012677">
    <property type="entry name" value="Nucleotide-bd_a/b_plait_sf"/>
</dbReference>
<dbReference type="SUPFAM" id="SSF54928">
    <property type="entry name" value="RNA-binding domain, RBD"/>
    <property type="match status" value="1"/>
</dbReference>
<feature type="coiled-coil region" evidence="5">
    <location>
        <begin position="123"/>
        <end position="163"/>
    </location>
</feature>
<dbReference type="Proteomes" id="UP000717585">
    <property type="component" value="Unassembled WGS sequence"/>
</dbReference>
<proteinExistence type="predicted"/>
<feature type="domain" description="RRM" evidence="6">
    <location>
        <begin position="28"/>
        <end position="106"/>
    </location>
</feature>
<dbReference type="Pfam" id="PF00076">
    <property type="entry name" value="RRM_1"/>
    <property type="match status" value="1"/>
</dbReference>
<dbReference type="InterPro" id="IPR035979">
    <property type="entry name" value="RBD_domain_sf"/>
</dbReference>
<keyword evidence="8" id="KW-1185">Reference proteome</keyword>
<evidence type="ECO:0000256" key="4">
    <source>
        <dbReference type="PROSITE-ProRule" id="PRU00176"/>
    </source>
</evidence>
<dbReference type="PROSITE" id="PS50102">
    <property type="entry name" value="RRM"/>
    <property type="match status" value="1"/>
</dbReference>
<evidence type="ECO:0000256" key="5">
    <source>
        <dbReference type="SAM" id="Coils"/>
    </source>
</evidence>
<keyword evidence="3" id="KW-0539">Nucleus</keyword>
<dbReference type="EMBL" id="JAHDYR010000064">
    <property type="protein sequence ID" value="KAG9390421.1"/>
    <property type="molecule type" value="Genomic_DNA"/>
</dbReference>